<evidence type="ECO:0000256" key="1">
    <source>
        <dbReference type="SAM" id="SignalP"/>
    </source>
</evidence>
<dbReference type="Proteomes" id="UP000552038">
    <property type="component" value="Unassembled WGS sequence"/>
</dbReference>
<name>A0AAP7A2P1_PAEAL</name>
<sequence>MKMTMKIAIATISGILLFGSMNLAAEAAPPSRSINDITLKTAAAKPKTMTEGEKLEKAEQDRITKLLEKNPDDTYIVFVSKELTKVKGSVEVYMMGNTRPKFNKYEDYLKKAASLKEATLQKPANLPKGYVFSEAEMIGPYSTDYSAQLKAEAKKLKKQIYSKKLNWTTTNETKLEFKNGDNFIKISSRKPDAVDKKNFSQEYTYTSAEKMKKDNPYVDEKYLVNSLVWIQHGKLLSVHTNPKNPMTKEDMIKLAKTMVKK</sequence>
<dbReference type="AlphaFoldDB" id="A0AAP7A2P1"/>
<comment type="caution">
    <text evidence="2">The sequence shown here is derived from an EMBL/GenBank/DDBJ whole genome shotgun (WGS) entry which is preliminary data.</text>
</comment>
<evidence type="ECO:0000313" key="2">
    <source>
        <dbReference type="EMBL" id="NOJ72702.1"/>
    </source>
</evidence>
<feature type="chain" id="PRO_5042963196" evidence="1">
    <location>
        <begin position="28"/>
        <end position="261"/>
    </location>
</feature>
<reference evidence="2 3" key="1">
    <citation type="submission" date="2020-05" db="EMBL/GenBank/DDBJ databases">
        <title>Whole genome sequencing and identification of novel metabolites from Paenibacillus alvei strain JR949.</title>
        <authorList>
            <person name="Rajendhran J."/>
            <person name="Sree Pranav P."/>
            <person name="Mahalakshmi B."/>
            <person name="Karthikeyan R."/>
        </authorList>
    </citation>
    <scope>NUCLEOTIDE SEQUENCE [LARGE SCALE GENOMIC DNA]</scope>
    <source>
        <strain evidence="2 3">JR949</strain>
    </source>
</reference>
<evidence type="ECO:0000313" key="3">
    <source>
        <dbReference type="Proteomes" id="UP000552038"/>
    </source>
</evidence>
<proteinExistence type="predicted"/>
<accession>A0AAP7A2P1</accession>
<protein>
    <submittedName>
        <fullName evidence="2">Uncharacterized protein</fullName>
    </submittedName>
</protein>
<dbReference type="RefSeq" id="WP_163979073.1">
    <property type="nucleotide sequence ID" value="NZ_JABFOR010000028.1"/>
</dbReference>
<organism evidence="2 3">
    <name type="scientific">Paenibacillus alvei</name>
    <name type="common">Bacillus alvei</name>
    <dbReference type="NCBI Taxonomy" id="44250"/>
    <lineage>
        <taxon>Bacteria</taxon>
        <taxon>Bacillati</taxon>
        <taxon>Bacillota</taxon>
        <taxon>Bacilli</taxon>
        <taxon>Bacillales</taxon>
        <taxon>Paenibacillaceae</taxon>
        <taxon>Paenibacillus</taxon>
    </lineage>
</organism>
<keyword evidence="1" id="KW-0732">Signal</keyword>
<dbReference type="EMBL" id="JABFOR010000028">
    <property type="protein sequence ID" value="NOJ72702.1"/>
    <property type="molecule type" value="Genomic_DNA"/>
</dbReference>
<feature type="signal peptide" evidence="1">
    <location>
        <begin position="1"/>
        <end position="27"/>
    </location>
</feature>
<gene>
    <name evidence="2" type="ORF">HMI46_19340</name>
</gene>